<keyword evidence="2 6" id="KW-0378">Hydrolase</keyword>
<evidence type="ECO:0000256" key="6">
    <source>
        <dbReference type="RuleBase" id="RU004468"/>
    </source>
</evidence>
<dbReference type="InterPro" id="IPR018120">
    <property type="entry name" value="Glyco_hydro_1_AS"/>
</dbReference>
<dbReference type="InterPro" id="IPR001360">
    <property type="entry name" value="Glyco_hydro_1"/>
</dbReference>
<comment type="caution">
    <text evidence="7">The sequence shown here is derived from an EMBL/GenBank/DDBJ whole genome shotgun (WGS) entry which is preliminary data.</text>
</comment>
<evidence type="ECO:0000313" key="8">
    <source>
        <dbReference type="Proteomes" id="UP000226079"/>
    </source>
</evidence>
<dbReference type="SUPFAM" id="SSF51445">
    <property type="entry name" value="(Trans)glycosidases"/>
    <property type="match status" value="1"/>
</dbReference>
<proteinExistence type="inferred from homology"/>
<dbReference type="FunFam" id="3.20.20.80:FF:000004">
    <property type="entry name" value="Beta-glucosidase 6-phospho-beta-glucosidase"/>
    <property type="match status" value="1"/>
</dbReference>
<dbReference type="GO" id="GO:0008422">
    <property type="term" value="F:beta-glucosidase activity"/>
    <property type="evidence" value="ECO:0007669"/>
    <property type="project" value="TreeGrafter"/>
</dbReference>
<evidence type="ECO:0000256" key="2">
    <source>
        <dbReference type="ARBA" id="ARBA00022801"/>
    </source>
</evidence>
<dbReference type="PRINTS" id="PR00131">
    <property type="entry name" value="GLHYDRLASE1"/>
</dbReference>
<dbReference type="GO" id="GO:0005829">
    <property type="term" value="C:cytosol"/>
    <property type="evidence" value="ECO:0007669"/>
    <property type="project" value="TreeGrafter"/>
</dbReference>
<evidence type="ECO:0000313" key="7">
    <source>
        <dbReference type="EMBL" id="PFG17819.1"/>
    </source>
</evidence>
<dbReference type="PROSITE" id="PS00572">
    <property type="entry name" value="GLYCOSYL_HYDROL_F1_1"/>
    <property type="match status" value="1"/>
</dbReference>
<dbReference type="GO" id="GO:0016052">
    <property type="term" value="P:carbohydrate catabolic process"/>
    <property type="evidence" value="ECO:0007669"/>
    <property type="project" value="TreeGrafter"/>
</dbReference>
<keyword evidence="8" id="KW-1185">Reference proteome</keyword>
<dbReference type="OrthoDB" id="9765195at2"/>
<dbReference type="InterPro" id="IPR017853">
    <property type="entry name" value="GH"/>
</dbReference>
<dbReference type="PROSITE" id="PS00653">
    <property type="entry name" value="GLYCOSYL_HYDROL_F1_2"/>
    <property type="match status" value="1"/>
</dbReference>
<evidence type="ECO:0000256" key="4">
    <source>
        <dbReference type="PROSITE-ProRule" id="PRU10055"/>
    </source>
</evidence>
<sequence>MTARLEFPETFLWGGATAANQIEGAYDEGGKGLSTSDLARYRPDVVNGADNFTFEVTGAELDAADAGELEGIFAKRWGIDFYHRYREDIALFAEMGFTTFRMSIAWPRIYPTGLEDEPNEEGLAFYDRVFDELLAHGIQPVVTMSHYEMPLELTRRFNGWLSRECIAPFEKFARTVLTRYRDKVRYWLTFNELNMNLTSVYTGAGVLMDRTDRPVREVAYQATHHQFLASALAVKAAREILPAGAVIGAMINRIEVYPATPKPADVLQAMREDQTNFFYPDVAVRGRYPGYALRYFHDAGLNIEFAETDQQILADGTVDYIGISYYMSHLTEDRPGAQDETGLLVGALKNPHLTLTQWGWPVDPVGLRISLNRLWDRYQVPIFVVENGLGAEEAPGPDGIIHDQYRIDYLREHLIQIGEAIRDGVDVMGYTAWGPIDLISCGTSQMSKRYGFIHVDQDNYGQGTLRRSRKDSFGWYRDVIASRGASLAGD</sequence>
<accession>A0A2A9CW66</accession>
<comment type="similarity">
    <text evidence="1 5">Belongs to the glycosyl hydrolase 1 family.</text>
</comment>
<dbReference type="InterPro" id="IPR033132">
    <property type="entry name" value="GH_1_N_CS"/>
</dbReference>
<evidence type="ECO:0000256" key="3">
    <source>
        <dbReference type="ARBA" id="ARBA00023295"/>
    </source>
</evidence>
<gene>
    <name evidence="7" type="ORF">ATK74_2395</name>
</gene>
<dbReference type="EMBL" id="PDJC01000001">
    <property type="protein sequence ID" value="PFG17819.1"/>
    <property type="molecule type" value="Genomic_DNA"/>
</dbReference>
<dbReference type="Gene3D" id="3.20.20.80">
    <property type="entry name" value="Glycosidases"/>
    <property type="match status" value="1"/>
</dbReference>
<dbReference type="PANTHER" id="PTHR10353">
    <property type="entry name" value="GLYCOSYL HYDROLASE"/>
    <property type="match status" value="1"/>
</dbReference>
<feature type="active site" description="Nucleophile" evidence="4">
    <location>
        <position position="386"/>
    </location>
</feature>
<dbReference type="Proteomes" id="UP000226079">
    <property type="component" value="Unassembled WGS sequence"/>
</dbReference>
<dbReference type="PANTHER" id="PTHR10353:SF122">
    <property type="entry name" value="6-PHOSPHO-BETA-GLUCOSIDASE ASCB-RELATED"/>
    <property type="match status" value="1"/>
</dbReference>
<name>A0A2A9CW66_9ACTN</name>
<protein>
    <submittedName>
        <fullName evidence="7">6-phospho-beta-glucosidase</fullName>
    </submittedName>
</protein>
<dbReference type="RefSeq" id="WP_098461220.1">
    <property type="nucleotide sequence ID" value="NZ_PDJC01000001.1"/>
</dbReference>
<evidence type="ECO:0000256" key="5">
    <source>
        <dbReference type="RuleBase" id="RU003690"/>
    </source>
</evidence>
<evidence type="ECO:0000256" key="1">
    <source>
        <dbReference type="ARBA" id="ARBA00010838"/>
    </source>
</evidence>
<organism evidence="7 8">
    <name type="scientific">Propionicimonas paludicola</name>
    <dbReference type="NCBI Taxonomy" id="185243"/>
    <lineage>
        <taxon>Bacteria</taxon>
        <taxon>Bacillati</taxon>
        <taxon>Actinomycetota</taxon>
        <taxon>Actinomycetes</taxon>
        <taxon>Propionibacteriales</taxon>
        <taxon>Nocardioidaceae</taxon>
        <taxon>Propionicimonas</taxon>
    </lineage>
</organism>
<dbReference type="AlphaFoldDB" id="A0A2A9CW66"/>
<dbReference type="Pfam" id="PF00232">
    <property type="entry name" value="Glyco_hydro_1"/>
    <property type="match status" value="1"/>
</dbReference>
<reference evidence="7 8" key="1">
    <citation type="submission" date="2017-10" db="EMBL/GenBank/DDBJ databases">
        <title>Sequencing the genomes of 1000 actinobacteria strains.</title>
        <authorList>
            <person name="Klenk H.-P."/>
        </authorList>
    </citation>
    <scope>NUCLEOTIDE SEQUENCE [LARGE SCALE GENOMIC DNA]</scope>
    <source>
        <strain evidence="7 8">DSM 15597</strain>
    </source>
</reference>
<keyword evidence="3 6" id="KW-0326">Glycosidase</keyword>